<dbReference type="InParanoid" id="F2UP53"/>
<sequence length="717" mass="77583">MDVIHLTPIEYIQIGNTAKHTLGIIPSSSGRPDKVIVGDNDGVLTCFGIKKQHPVVLFKTLGGTAITRLEMLGDRAFVAAGSEVRGYSKKGKNFFTMTTYMTEAINAMCLRDGHIQVAGEYLYTHFVNNKDEHSYMASDTIRDMVAIHLPSQHGAPTASTKHKLPVLACSDRSLRVLEGSRVVVYADLPDVPECLCCFDDPSSSVKGTVLVGAANGTFAMIELGRDGFEVVWVHRGLDQAASVTAIATYDVMGSGTPNVLVGRSDGAVEVYTFEEDGEVDTAGPPTLVHKTSVGSTITSIAGARVSSRDHAEVVVVTYSGHVVGLSSDPALASAESRHAAHASDVDKMNTLNREIAALEEQLASATDAATQQSSSSSSSKEALPSAMPDIDILCNFELRSQLASYLLSIETSVSIDFVLLQSNVPLDLLDVSHSKAVASFTSGGSDGSAVLATYRCEDGITKLDVRLRSIEGQHGTLNVFVVPRTKPKIAHRRELPIRALALHERSLKPIDDANLVNKLEINGSFALADVHSWLAQCLPEVPSRLPTSPSVSYAFRSTFIGTALTCTLATICPLSPKSRTSFSTAQLHATITLTEDVDPHSCVYVLERLAPKLEHQIDLMRKVEIIQTLKELETQEGGRESLSAEYRAILEHAAELMAEYESQPCQLERLYGVVTDLFIDKCKALGLNGKPHLVTLTAILDNYDFNSLIDFFEHEIE</sequence>
<accession>F2UP53</accession>
<evidence type="ECO:0008006" key="8">
    <source>
        <dbReference type="Google" id="ProtNLM"/>
    </source>
</evidence>
<dbReference type="GO" id="GO:0008104">
    <property type="term" value="P:intracellular protein localization"/>
    <property type="evidence" value="ECO:0007669"/>
    <property type="project" value="TreeGrafter"/>
</dbReference>
<dbReference type="FunCoup" id="F2UP53">
    <property type="interactions" value="216"/>
</dbReference>
<dbReference type="OrthoDB" id="414590at2759"/>
<dbReference type="Proteomes" id="UP000007799">
    <property type="component" value="Unassembled WGS sequence"/>
</dbReference>
<proteinExistence type="predicted"/>
<dbReference type="eggNOG" id="ENOG502QPS5">
    <property type="taxonomic scope" value="Eukaryota"/>
</dbReference>
<dbReference type="GO" id="GO:0016020">
    <property type="term" value="C:membrane"/>
    <property type="evidence" value="ECO:0007669"/>
    <property type="project" value="TreeGrafter"/>
</dbReference>
<dbReference type="Pfam" id="PF23743">
    <property type="entry name" value="Beta-prop_BBS7"/>
    <property type="match status" value="1"/>
</dbReference>
<dbReference type="PANTHER" id="PTHR16074:SF4">
    <property type="entry name" value="BARDET-BIEDL SYNDROME 7 PROTEIN"/>
    <property type="match status" value="1"/>
</dbReference>
<feature type="domain" description="BBS7 helical hairpin" evidence="2">
    <location>
        <begin position="601"/>
        <end position="712"/>
    </location>
</feature>
<gene>
    <name evidence="6" type="ORF">PTSG_09820</name>
</gene>
<dbReference type="InterPro" id="IPR056334">
    <property type="entry name" value="BBS7_GAE_dom"/>
</dbReference>
<organism evidence="7">
    <name type="scientific">Salpingoeca rosetta (strain ATCC 50818 / BSB-021)</name>
    <dbReference type="NCBI Taxonomy" id="946362"/>
    <lineage>
        <taxon>Eukaryota</taxon>
        <taxon>Choanoflagellata</taxon>
        <taxon>Craspedida</taxon>
        <taxon>Salpingoecidae</taxon>
        <taxon>Salpingoeca</taxon>
    </lineage>
</organism>
<feature type="domain" description="BBS7 GAE" evidence="3">
    <location>
        <begin position="388"/>
        <end position="493"/>
    </location>
</feature>
<evidence type="ECO:0000256" key="1">
    <source>
        <dbReference type="SAM" id="Coils"/>
    </source>
</evidence>
<dbReference type="GO" id="GO:0036064">
    <property type="term" value="C:ciliary basal body"/>
    <property type="evidence" value="ECO:0007669"/>
    <property type="project" value="TreeGrafter"/>
</dbReference>
<dbReference type="Pfam" id="PF23360">
    <property type="entry name" value="BBS7_GAE"/>
    <property type="match status" value="1"/>
</dbReference>
<keyword evidence="7" id="KW-1185">Reference proteome</keyword>
<evidence type="ECO:0000259" key="5">
    <source>
        <dbReference type="Pfam" id="PF23743"/>
    </source>
</evidence>
<dbReference type="GO" id="GO:0060271">
    <property type="term" value="P:cilium assembly"/>
    <property type="evidence" value="ECO:0007669"/>
    <property type="project" value="TreeGrafter"/>
</dbReference>
<dbReference type="SUPFAM" id="SSF50978">
    <property type="entry name" value="WD40 repeat-like"/>
    <property type="match status" value="1"/>
</dbReference>
<feature type="domain" description="BBS7 beta-propeller" evidence="5">
    <location>
        <begin position="24"/>
        <end position="327"/>
    </location>
</feature>
<name>F2UP53_SALR5</name>
<dbReference type="InterPro" id="IPR056332">
    <property type="entry name" value="Beta-prop_BBS7"/>
</dbReference>
<dbReference type="STRING" id="946362.F2UP53"/>
<evidence type="ECO:0000259" key="2">
    <source>
        <dbReference type="Pfam" id="PF23349"/>
    </source>
</evidence>
<dbReference type="KEGG" id="sre:PTSG_09820"/>
<evidence type="ECO:0000259" key="3">
    <source>
        <dbReference type="Pfam" id="PF23360"/>
    </source>
</evidence>
<dbReference type="GO" id="GO:0034464">
    <property type="term" value="C:BBSome"/>
    <property type="evidence" value="ECO:0007669"/>
    <property type="project" value="TreeGrafter"/>
</dbReference>
<dbReference type="InterPro" id="IPR056333">
    <property type="entry name" value="BBS7_pf_dom"/>
</dbReference>
<protein>
    <recommendedName>
        <fullName evidence="8">Bardet-Biedl syndrome 7 protein</fullName>
    </recommendedName>
</protein>
<dbReference type="OMA" id="KGEGCFK"/>
<dbReference type="RefSeq" id="XP_004989177.1">
    <property type="nucleotide sequence ID" value="XM_004989120.1"/>
</dbReference>
<dbReference type="AlphaFoldDB" id="F2UP53"/>
<dbReference type="GO" id="GO:0005930">
    <property type="term" value="C:axoneme"/>
    <property type="evidence" value="ECO:0007669"/>
    <property type="project" value="TreeGrafter"/>
</dbReference>
<reference evidence="6" key="1">
    <citation type="submission" date="2009-08" db="EMBL/GenBank/DDBJ databases">
        <title>Annotation of Salpingoeca rosetta.</title>
        <authorList>
            <consortium name="The Broad Institute Genome Sequencing Platform"/>
            <person name="Russ C."/>
            <person name="Cuomo C."/>
            <person name="Burger G."/>
            <person name="Gray M.W."/>
            <person name="Holland P.W.H."/>
            <person name="King N."/>
            <person name="Lang F.B.F."/>
            <person name="Roger A.J."/>
            <person name="Ruiz-Trillo I."/>
            <person name="Young S.K."/>
            <person name="Zeng Q."/>
            <person name="Gargeya S."/>
            <person name="Alvarado L."/>
            <person name="Berlin A."/>
            <person name="Chapman S.B."/>
            <person name="Chen Z."/>
            <person name="Freedman E."/>
            <person name="Gellesch M."/>
            <person name="Goldberg J."/>
            <person name="Griggs A."/>
            <person name="Gujja S."/>
            <person name="Heilman E."/>
            <person name="Heiman D."/>
            <person name="Howarth C."/>
            <person name="Mehta T."/>
            <person name="Neiman D."/>
            <person name="Pearson M."/>
            <person name="Roberts A."/>
            <person name="Saif S."/>
            <person name="Shea T."/>
            <person name="Shenoy N."/>
            <person name="Sisk P."/>
            <person name="Stolte C."/>
            <person name="Sykes S."/>
            <person name="White J."/>
            <person name="Yandava C."/>
            <person name="Haas B."/>
            <person name="Nusbaum C."/>
            <person name="Birren B."/>
        </authorList>
    </citation>
    <scope>NUCLEOTIDE SEQUENCE [LARGE SCALE GENOMIC DNA]</scope>
    <source>
        <strain evidence="6">ATCC 50818</strain>
    </source>
</reference>
<dbReference type="PANTHER" id="PTHR16074">
    <property type="entry name" value="BARDET-BIEDL SYNDROME 7 PROTEIN"/>
    <property type="match status" value="1"/>
</dbReference>
<dbReference type="InterPro" id="IPR056335">
    <property type="entry name" value="BBS7_hairpin"/>
</dbReference>
<dbReference type="Pfam" id="PF23361">
    <property type="entry name" value="BBS7_pf"/>
    <property type="match status" value="1"/>
</dbReference>
<dbReference type="InterPro" id="IPR036322">
    <property type="entry name" value="WD40_repeat_dom_sf"/>
</dbReference>
<keyword evidence="1" id="KW-0175">Coiled coil</keyword>
<evidence type="ECO:0000313" key="6">
    <source>
        <dbReference type="EMBL" id="EGD79408.1"/>
    </source>
</evidence>
<evidence type="ECO:0000259" key="4">
    <source>
        <dbReference type="Pfam" id="PF23361"/>
    </source>
</evidence>
<dbReference type="EMBL" id="GL832985">
    <property type="protein sequence ID" value="EGD79408.1"/>
    <property type="molecule type" value="Genomic_DNA"/>
</dbReference>
<feature type="domain" description="BBS7 platform" evidence="4">
    <location>
        <begin position="503"/>
        <end position="569"/>
    </location>
</feature>
<feature type="coiled-coil region" evidence="1">
    <location>
        <begin position="341"/>
        <end position="368"/>
    </location>
</feature>
<dbReference type="GeneID" id="16069719"/>
<dbReference type="Pfam" id="PF23349">
    <property type="entry name" value="BBS7_hp"/>
    <property type="match status" value="1"/>
</dbReference>
<evidence type="ECO:0000313" key="7">
    <source>
        <dbReference type="Proteomes" id="UP000007799"/>
    </source>
</evidence>